<protein>
    <submittedName>
        <fullName evidence="2">Uncharacterized protein</fullName>
    </submittedName>
</protein>
<gene>
    <name evidence="2" type="ORF">JRQ81_012141</name>
</gene>
<dbReference type="AlphaFoldDB" id="A0A9Q0X8J2"/>
<dbReference type="EMBL" id="JAPFRF010000024">
    <property type="protein sequence ID" value="KAJ7303206.1"/>
    <property type="molecule type" value="Genomic_DNA"/>
</dbReference>
<keyword evidence="3" id="KW-1185">Reference proteome</keyword>
<organism evidence="2 3">
    <name type="scientific">Phrynocephalus forsythii</name>
    <dbReference type="NCBI Taxonomy" id="171643"/>
    <lineage>
        <taxon>Eukaryota</taxon>
        <taxon>Metazoa</taxon>
        <taxon>Chordata</taxon>
        <taxon>Craniata</taxon>
        <taxon>Vertebrata</taxon>
        <taxon>Euteleostomi</taxon>
        <taxon>Lepidosauria</taxon>
        <taxon>Squamata</taxon>
        <taxon>Bifurcata</taxon>
        <taxon>Unidentata</taxon>
        <taxon>Episquamata</taxon>
        <taxon>Toxicofera</taxon>
        <taxon>Iguania</taxon>
        <taxon>Acrodonta</taxon>
        <taxon>Agamidae</taxon>
        <taxon>Agaminae</taxon>
        <taxon>Phrynocephalus</taxon>
    </lineage>
</organism>
<feature type="compositionally biased region" description="Basic and acidic residues" evidence="1">
    <location>
        <begin position="102"/>
        <end position="116"/>
    </location>
</feature>
<reference evidence="2" key="1">
    <citation type="journal article" date="2023" name="DNA Res.">
        <title>Chromosome-level genome assembly of Phrynocephalus forsythii using third-generation DNA sequencing and Hi-C analysis.</title>
        <authorList>
            <person name="Qi Y."/>
            <person name="Zhao W."/>
            <person name="Zhao Y."/>
            <person name="Niu C."/>
            <person name="Cao S."/>
            <person name="Zhang Y."/>
        </authorList>
    </citation>
    <scope>NUCLEOTIDE SEQUENCE</scope>
    <source>
        <tissue evidence="2">Muscle</tissue>
    </source>
</reference>
<accession>A0A9Q0X8J2</accession>
<dbReference type="Proteomes" id="UP001142489">
    <property type="component" value="Unassembled WGS sequence"/>
</dbReference>
<feature type="region of interest" description="Disordered" evidence="1">
    <location>
        <begin position="36"/>
        <end position="124"/>
    </location>
</feature>
<evidence type="ECO:0000256" key="1">
    <source>
        <dbReference type="SAM" id="MobiDB-lite"/>
    </source>
</evidence>
<sequence>MAVEHGKASDLSLQAPALLKVPGLLHMVTVNFPEADPVLSDSSQTHPGQEVKEEEEEEAGANLTAHNIWETSESDDEGPGPLSEGAKSLQHPGHLGDQSRPAAREEKVPAEMRRDPSGPCPVASYHEIALQQPLPKGKRRNRLWRMEVKMVV</sequence>
<name>A0A9Q0X8J2_9SAUR</name>
<comment type="caution">
    <text evidence="2">The sequence shown here is derived from an EMBL/GenBank/DDBJ whole genome shotgun (WGS) entry which is preliminary data.</text>
</comment>
<evidence type="ECO:0000313" key="3">
    <source>
        <dbReference type="Proteomes" id="UP001142489"/>
    </source>
</evidence>
<proteinExistence type="predicted"/>
<evidence type="ECO:0000313" key="2">
    <source>
        <dbReference type="EMBL" id="KAJ7303206.1"/>
    </source>
</evidence>